<name>A0A9D2G405_9FIRM</name>
<comment type="caution">
    <text evidence="1">The sequence shown here is derived from an EMBL/GenBank/DDBJ whole genome shotgun (WGS) entry which is preliminary data.</text>
</comment>
<dbReference type="EMBL" id="DXBB01000005">
    <property type="protein sequence ID" value="HIZ72002.1"/>
    <property type="molecule type" value="Genomic_DNA"/>
</dbReference>
<dbReference type="InterPro" id="IPR036388">
    <property type="entry name" value="WH-like_DNA-bd_sf"/>
</dbReference>
<evidence type="ECO:0000313" key="2">
    <source>
        <dbReference type="Proteomes" id="UP000824102"/>
    </source>
</evidence>
<proteinExistence type="predicted"/>
<organism evidence="1 2">
    <name type="scientific">Candidatus Gallimonas intestinavium</name>
    <dbReference type="NCBI Taxonomy" id="2838603"/>
    <lineage>
        <taxon>Bacteria</taxon>
        <taxon>Bacillati</taxon>
        <taxon>Bacillota</taxon>
        <taxon>Clostridia</taxon>
        <taxon>Candidatus Gallimonas</taxon>
    </lineage>
</organism>
<dbReference type="Gene3D" id="1.10.10.10">
    <property type="entry name" value="Winged helix-like DNA-binding domain superfamily/Winged helix DNA-binding domain"/>
    <property type="match status" value="1"/>
</dbReference>
<gene>
    <name evidence="1" type="ORF">H9964_00295</name>
</gene>
<sequence>MMVMQTESWRQREFVRLVEHLRREVFAIFRMAEALSPEAEEFEGRVKAVAAKLKDLSDHCEHHIEDMEPAEEEDEEPPIAEELIGKAYEKCLAARDFSVAFLQRTFSLGYFSAGRLFEELKERYHLKRMYLVGDVLCKGI</sequence>
<reference evidence="1" key="1">
    <citation type="journal article" date="2021" name="PeerJ">
        <title>Extensive microbial diversity within the chicken gut microbiome revealed by metagenomics and culture.</title>
        <authorList>
            <person name="Gilroy R."/>
            <person name="Ravi A."/>
            <person name="Getino M."/>
            <person name="Pursley I."/>
            <person name="Horton D.L."/>
            <person name="Alikhan N.F."/>
            <person name="Baker D."/>
            <person name="Gharbi K."/>
            <person name="Hall N."/>
            <person name="Watson M."/>
            <person name="Adriaenssens E.M."/>
            <person name="Foster-Nyarko E."/>
            <person name="Jarju S."/>
            <person name="Secka A."/>
            <person name="Antonio M."/>
            <person name="Oren A."/>
            <person name="Chaudhuri R.R."/>
            <person name="La Ragione R."/>
            <person name="Hildebrand F."/>
            <person name="Pallen M.J."/>
        </authorList>
    </citation>
    <scope>NUCLEOTIDE SEQUENCE</scope>
    <source>
        <strain evidence="1">ChiW7-2402</strain>
    </source>
</reference>
<accession>A0A9D2G405</accession>
<evidence type="ECO:0008006" key="3">
    <source>
        <dbReference type="Google" id="ProtNLM"/>
    </source>
</evidence>
<reference evidence="1" key="2">
    <citation type="submission" date="2021-04" db="EMBL/GenBank/DDBJ databases">
        <authorList>
            <person name="Gilroy R."/>
        </authorList>
    </citation>
    <scope>NUCLEOTIDE SEQUENCE</scope>
    <source>
        <strain evidence="1">ChiW7-2402</strain>
    </source>
</reference>
<dbReference type="InterPro" id="IPR036390">
    <property type="entry name" value="WH_DNA-bd_sf"/>
</dbReference>
<evidence type="ECO:0000313" key="1">
    <source>
        <dbReference type="EMBL" id="HIZ72002.1"/>
    </source>
</evidence>
<dbReference type="Proteomes" id="UP000824102">
    <property type="component" value="Unassembled WGS sequence"/>
</dbReference>
<dbReference type="SUPFAM" id="SSF46785">
    <property type="entry name" value="Winged helix' DNA-binding domain"/>
    <property type="match status" value="1"/>
</dbReference>
<dbReference type="AlphaFoldDB" id="A0A9D2G405"/>
<protein>
    <recommendedName>
        <fullName evidence="3">FtsK gamma domain-containing protein</fullName>
    </recommendedName>
</protein>